<dbReference type="OrthoDB" id="1935617at2759"/>
<dbReference type="Proteomes" id="UP000825935">
    <property type="component" value="Chromosome 13"/>
</dbReference>
<dbReference type="AlphaFoldDB" id="A0A8T2TK75"/>
<evidence type="ECO:0000313" key="3">
    <source>
        <dbReference type="Proteomes" id="UP000825935"/>
    </source>
</evidence>
<dbReference type="PANTHER" id="PTHR34484">
    <property type="entry name" value="OS02G0832600 PROTEIN"/>
    <property type="match status" value="1"/>
</dbReference>
<accession>A0A8T2TK75</accession>
<reference evidence="2" key="1">
    <citation type="submission" date="2021-08" db="EMBL/GenBank/DDBJ databases">
        <title>WGS assembly of Ceratopteris richardii.</title>
        <authorList>
            <person name="Marchant D.B."/>
            <person name="Chen G."/>
            <person name="Jenkins J."/>
            <person name="Shu S."/>
            <person name="Leebens-Mack J."/>
            <person name="Grimwood J."/>
            <person name="Schmutz J."/>
            <person name="Soltis P."/>
            <person name="Soltis D."/>
            <person name="Chen Z.-H."/>
        </authorList>
    </citation>
    <scope>NUCLEOTIDE SEQUENCE</scope>
    <source>
        <strain evidence="2">Whitten #5841</strain>
        <tissue evidence="2">Leaf</tissue>
    </source>
</reference>
<gene>
    <name evidence="2" type="ORF">KP509_13G075300</name>
</gene>
<organism evidence="2 3">
    <name type="scientific">Ceratopteris richardii</name>
    <name type="common">Triangle waterfern</name>
    <dbReference type="NCBI Taxonomy" id="49495"/>
    <lineage>
        <taxon>Eukaryota</taxon>
        <taxon>Viridiplantae</taxon>
        <taxon>Streptophyta</taxon>
        <taxon>Embryophyta</taxon>
        <taxon>Tracheophyta</taxon>
        <taxon>Polypodiopsida</taxon>
        <taxon>Polypodiidae</taxon>
        <taxon>Polypodiales</taxon>
        <taxon>Pteridineae</taxon>
        <taxon>Pteridaceae</taxon>
        <taxon>Parkerioideae</taxon>
        <taxon>Ceratopteris</taxon>
    </lineage>
</organism>
<evidence type="ECO:0000313" key="2">
    <source>
        <dbReference type="EMBL" id="KAH7421784.1"/>
    </source>
</evidence>
<keyword evidence="1" id="KW-0175">Coiled coil</keyword>
<dbReference type="EMBL" id="CM035418">
    <property type="protein sequence ID" value="KAH7421784.1"/>
    <property type="molecule type" value="Genomic_DNA"/>
</dbReference>
<evidence type="ECO:0000256" key="1">
    <source>
        <dbReference type="SAM" id="Coils"/>
    </source>
</evidence>
<proteinExistence type="predicted"/>
<sequence length="355" mass="40707">MSIFPDPSLCLSSPFDLCNFLVALEVLRNRRRLESRPLNNAEEVPRQKAERSFHWFKSLFSTDSHRHPYLQILIKPSARFAGLYFLPYFQSRDTEHWVPTMVEMGKGHYTLTRRHFARHKTRLKGRRRGGSRSHDVGASERGCGFIIQRYWKANPPEAPRNTTSYIIRSKSMGDAIAPVVTPSPFTPTILPTPGPLPRYKDQFAEEAEEWGVNGYGSMNGLIRMKVRNMNDLTSIAGDKAKEEAQEEDGSGVKDGHYVQSVQQLEQRLDQGLNRFEMVYPSMIDGKQIPPLQVLLVDQEYHIAQLEEENLTLRERLHLIEREMGELRSRIHVLEGGNDHYELGEVVSESIGTSYP</sequence>
<name>A0A8T2TK75_CERRI</name>
<keyword evidence="3" id="KW-1185">Reference proteome</keyword>
<dbReference type="PANTHER" id="PTHR34484:SF2">
    <property type="entry name" value="OS02G0832600 PROTEIN"/>
    <property type="match status" value="1"/>
</dbReference>
<comment type="caution">
    <text evidence="2">The sequence shown here is derived from an EMBL/GenBank/DDBJ whole genome shotgun (WGS) entry which is preliminary data.</text>
</comment>
<dbReference type="OMA" id="QDAHIEF"/>
<protein>
    <submittedName>
        <fullName evidence="2">Uncharacterized protein</fullName>
    </submittedName>
</protein>
<feature type="coiled-coil region" evidence="1">
    <location>
        <begin position="295"/>
        <end position="322"/>
    </location>
</feature>